<keyword evidence="3" id="KW-0378">Hydrolase</keyword>
<dbReference type="SUPFAM" id="SSF54060">
    <property type="entry name" value="His-Me finger endonucleases"/>
    <property type="match status" value="2"/>
</dbReference>
<accession>A0A0G2Y098</accession>
<dbReference type="Pfam" id="PF13392">
    <property type="entry name" value="HNH_3"/>
    <property type="match status" value="1"/>
</dbReference>
<dbReference type="InterPro" id="IPR044925">
    <property type="entry name" value="His-Me_finger_sf"/>
</dbReference>
<dbReference type="Gene3D" id="3.90.75.20">
    <property type="match status" value="2"/>
</dbReference>
<organism evidence="3 4">
    <name type="scientific">Acanthamoeba polyphaga mimivirus</name>
    <name type="common">APMV</name>
    <dbReference type="NCBI Taxonomy" id="212035"/>
    <lineage>
        <taxon>Viruses</taxon>
        <taxon>Varidnaviria</taxon>
        <taxon>Bamfordvirae</taxon>
        <taxon>Nucleocytoviricota</taxon>
        <taxon>Megaviricetes</taxon>
        <taxon>Imitervirales</taxon>
        <taxon>Mimiviridae</taxon>
        <taxon>Megamimivirinae</taxon>
        <taxon>Mimivirus</taxon>
        <taxon>Mimivirus bradfordmassiliense</taxon>
    </lineage>
</organism>
<sequence>MTTNIQNKQTENWEEIPIKGFEDYLISDFGNIVRISTDKILVLGNRGGYPSYNFKLADGQISIKKIHRLVALTFVKNKDPENKKVVNHTNGDKLDNRAENLEWVTASENVQHAVDNNLITMTKRTVIQCNLKTGKKIKEFESVTDASNETGISTGHICDAANGKWKQAGGYAWKYSKKDSAKIDIDMSKFKQLVDFPNYLINNEGQVYSLARKRFMKPIHRGDSGMNISLSEGDKQKTMLVHKLVASYFLKKNNDDHNHVRHKDGNRQNNNVSNLEWCYLGGMDKHKPESHFSHDYYDEKTAIPLTERKKAVKTIKSSGSKTSKSTGSKTNKSAGSKTASKLGSKTAIKSGSKTTSKISTKSGSKTAIKSGSKTASKISTKSGSKTSKTSKSIKYYEV</sequence>
<keyword evidence="3" id="KW-0540">Nuclease</keyword>
<dbReference type="GO" id="GO:0004519">
    <property type="term" value="F:endonuclease activity"/>
    <property type="evidence" value="ECO:0007669"/>
    <property type="project" value="UniProtKB-KW"/>
</dbReference>
<keyword evidence="3" id="KW-0255">Endonuclease</keyword>
<dbReference type="Gene3D" id="1.10.10.10">
    <property type="entry name" value="Winged helix-like DNA-binding domain superfamily/Winged helix DNA-binding domain"/>
    <property type="match status" value="1"/>
</dbReference>
<dbReference type="InterPro" id="IPR003615">
    <property type="entry name" value="HNH_nuc"/>
</dbReference>
<name>A0A0G2Y098_MIMIV</name>
<feature type="compositionally biased region" description="Low complexity" evidence="1">
    <location>
        <begin position="314"/>
        <end position="398"/>
    </location>
</feature>
<dbReference type="SUPFAM" id="SSF64496">
    <property type="entry name" value="DNA-binding domain of intron-encoded endonucleases"/>
    <property type="match status" value="1"/>
</dbReference>
<protein>
    <submittedName>
        <fullName evidence="3">HNH endonuclease</fullName>
    </submittedName>
</protein>
<feature type="region of interest" description="Disordered" evidence="1">
    <location>
        <begin position="311"/>
        <end position="398"/>
    </location>
</feature>
<evidence type="ECO:0000259" key="2">
    <source>
        <dbReference type="Pfam" id="PF13392"/>
    </source>
</evidence>
<feature type="domain" description="HNH nuclease" evidence="2">
    <location>
        <begin position="66"/>
        <end position="110"/>
    </location>
</feature>
<dbReference type="SMART" id="SM00497">
    <property type="entry name" value="IENR1"/>
    <property type="match status" value="1"/>
</dbReference>
<evidence type="ECO:0000313" key="4">
    <source>
        <dbReference type="Proteomes" id="UP000241474"/>
    </source>
</evidence>
<dbReference type="EMBL" id="KM982401">
    <property type="protein sequence ID" value="AKI79010.1"/>
    <property type="molecule type" value="Genomic_DNA"/>
</dbReference>
<reference evidence="3 4" key="1">
    <citation type="submission" date="2014-10" db="EMBL/GenBank/DDBJ databases">
        <title>Pan-genome analysis of Brazilian lineage A amoebal mimiviruses.</title>
        <authorList>
            <person name="Assis F.L."/>
            <person name="Abrahao J.S."/>
            <person name="Kroon E.G."/>
            <person name="Dornas F.P."/>
            <person name="Andrade K.R."/>
            <person name="Borato P.V.M."/>
            <person name="Pilotto M.R."/>
            <person name="Benamar S."/>
            <person name="LaScola B."/>
            <person name="Colson P."/>
        </authorList>
    </citation>
    <scope>NUCLEOTIDE SEQUENCE [LARGE SCALE GENOMIC DNA]</scope>
    <source>
        <strain evidence="3 4">Oyster</strain>
    </source>
</reference>
<evidence type="ECO:0000256" key="1">
    <source>
        <dbReference type="SAM" id="MobiDB-lite"/>
    </source>
</evidence>
<organismHost>
    <name type="scientific">Acanthamoeba polyphaga</name>
    <name type="common">Amoeba</name>
    <dbReference type="NCBI Taxonomy" id="5757"/>
</organismHost>
<dbReference type="InterPro" id="IPR036388">
    <property type="entry name" value="WH-like_DNA-bd_sf"/>
</dbReference>
<dbReference type="Proteomes" id="UP000241474">
    <property type="component" value="Segment"/>
</dbReference>
<dbReference type="InterPro" id="IPR003647">
    <property type="entry name" value="Intron_nuc_1_rpt"/>
</dbReference>
<proteinExistence type="predicted"/>
<evidence type="ECO:0000313" key="3">
    <source>
        <dbReference type="EMBL" id="AKI79010.1"/>
    </source>
</evidence>